<dbReference type="Proteomes" id="UP000297245">
    <property type="component" value="Unassembled WGS sequence"/>
</dbReference>
<keyword evidence="1" id="KW-0472">Membrane</keyword>
<keyword evidence="1" id="KW-0812">Transmembrane</keyword>
<feature type="chain" id="PRO_5020859190" description="Mannosyltransferase" evidence="2">
    <location>
        <begin position="16"/>
        <end position="220"/>
    </location>
</feature>
<feature type="transmembrane region" description="Helical" evidence="1">
    <location>
        <begin position="64"/>
        <end position="85"/>
    </location>
</feature>
<evidence type="ECO:0000256" key="1">
    <source>
        <dbReference type="SAM" id="Phobius"/>
    </source>
</evidence>
<keyword evidence="1" id="KW-1133">Transmembrane helix</keyword>
<evidence type="ECO:0000256" key="2">
    <source>
        <dbReference type="SAM" id="SignalP"/>
    </source>
</evidence>
<keyword evidence="2" id="KW-0732">Signal</keyword>
<dbReference type="AlphaFoldDB" id="A0A4S8MAG6"/>
<feature type="transmembrane region" description="Helical" evidence="1">
    <location>
        <begin position="39"/>
        <end position="57"/>
    </location>
</feature>
<keyword evidence="4" id="KW-1185">Reference proteome</keyword>
<proteinExistence type="predicted"/>
<accession>A0A4S8MAG6</accession>
<evidence type="ECO:0008006" key="5">
    <source>
        <dbReference type="Google" id="ProtNLM"/>
    </source>
</evidence>
<name>A0A4S8MAG6_DENBC</name>
<protein>
    <recommendedName>
        <fullName evidence="5">Mannosyltransferase</fullName>
    </recommendedName>
</protein>
<gene>
    <name evidence="3" type="ORF">K435DRAFT_794885</name>
</gene>
<sequence>MSLLFALATLQVALSVPTNMLPIIVVTAQGLDGVNQKLFEHLFLASLMTYIFSKCVIIWQPKKWIPLLLTLISIGNNMFAIVSIITHAKYMSGTWSPGSLDTFEFLSKIGGNHYGNDWFDCYSWKLVEFGTFIINTPRYLELDGEDHQRYRLPSTMVILRAGMGVTSTDRVVHTVNNFKRSGHDIEMPLQSGDLELSWYVGTGSSEDSDSRVIARDQELE</sequence>
<feature type="signal peptide" evidence="2">
    <location>
        <begin position="1"/>
        <end position="15"/>
    </location>
</feature>
<evidence type="ECO:0000313" key="4">
    <source>
        <dbReference type="Proteomes" id="UP000297245"/>
    </source>
</evidence>
<dbReference type="EMBL" id="ML179119">
    <property type="protein sequence ID" value="THU99444.1"/>
    <property type="molecule type" value="Genomic_DNA"/>
</dbReference>
<evidence type="ECO:0000313" key="3">
    <source>
        <dbReference type="EMBL" id="THU99444.1"/>
    </source>
</evidence>
<reference evidence="3 4" key="1">
    <citation type="journal article" date="2019" name="Nat. Ecol. Evol.">
        <title>Megaphylogeny resolves global patterns of mushroom evolution.</title>
        <authorList>
            <person name="Varga T."/>
            <person name="Krizsan K."/>
            <person name="Foldi C."/>
            <person name="Dima B."/>
            <person name="Sanchez-Garcia M."/>
            <person name="Sanchez-Ramirez S."/>
            <person name="Szollosi G.J."/>
            <person name="Szarkandi J.G."/>
            <person name="Papp V."/>
            <person name="Albert L."/>
            <person name="Andreopoulos W."/>
            <person name="Angelini C."/>
            <person name="Antonin V."/>
            <person name="Barry K.W."/>
            <person name="Bougher N.L."/>
            <person name="Buchanan P."/>
            <person name="Buyck B."/>
            <person name="Bense V."/>
            <person name="Catcheside P."/>
            <person name="Chovatia M."/>
            <person name="Cooper J."/>
            <person name="Damon W."/>
            <person name="Desjardin D."/>
            <person name="Finy P."/>
            <person name="Geml J."/>
            <person name="Haridas S."/>
            <person name="Hughes K."/>
            <person name="Justo A."/>
            <person name="Karasinski D."/>
            <person name="Kautmanova I."/>
            <person name="Kiss B."/>
            <person name="Kocsube S."/>
            <person name="Kotiranta H."/>
            <person name="LaButti K.M."/>
            <person name="Lechner B.E."/>
            <person name="Liimatainen K."/>
            <person name="Lipzen A."/>
            <person name="Lukacs Z."/>
            <person name="Mihaltcheva S."/>
            <person name="Morgado L.N."/>
            <person name="Niskanen T."/>
            <person name="Noordeloos M.E."/>
            <person name="Ohm R.A."/>
            <person name="Ortiz-Santana B."/>
            <person name="Ovrebo C."/>
            <person name="Racz N."/>
            <person name="Riley R."/>
            <person name="Savchenko A."/>
            <person name="Shiryaev A."/>
            <person name="Soop K."/>
            <person name="Spirin V."/>
            <person name="Szebenyi C."/>
            <person name="Tomsovsky M."/>
            <person name="Tulloss R.E."/>
            <person name="Uehling J."/>
            <person name="Grigoriev I.V."/>
            <person name="Vagvolgyi C."/>
            <person name="Papp T."/>
            <person name="Martin F.M."/>
            <person name="Miettinen O."/>
            <person name="Hibbett D.S."/>
            <person name="Nagy L.G."/>
        </authorList>
    </citation>
    <scope>NUCLEOTIDE SEQUENCE [LARGE SCALE GENOMIC DNA]</scope>
    <source>
        <strain evidence="3 4">CBS 962.96</strain>
    </source>
</reference>
<organism evidence="3 4">
    <name type="scientific">Dendrothele bispora (strain CBS 962.96)</name>
    <dbReference type="NCBI Taxonomy" id="1314807"/>
    <lineage>
        <taxon>Eukaryota</taxon>
        <taxon>Fungi</taxon>
        <taxon>Dikarya</taxon>
        <taxon>Basidiomycota</taxon>
        <taxon>Agaricomycotina</taxon>
        <taxon>Agaricomycetes</taxon>
        <taxon>Agaricomycetidae</taxon>
        <taxon>Agaricales</taxon>
        <taxon>Agaricales incertae sedis</taxon>
        <taxon>Dendrothele</taxon>
    </lineage>
</organism>